<keyword evidence="1" id="KW-0143">Chaperone</keyword>
<accession>X0U680</accession>
<organism evidence="3">
    <name type="scientific">marine sediment metagenome</name>
    <dbReference type="NCBI Taxonomy" id="412755"/>
    <lineage>
        <taxon>unclassified sequences</taxon>
        <taxon>metagenomes</taxon>
        <taxon>ecological metagenomes</taxon>
    </lineage>
</organism>
<dbReference type="EMBL" id="BARS01022532">
    <property type="protein sequence ID" value="GAG01274.1"/>
    <property type="molecule type" value="Genomic_DNA"/>
</dbReference>
<dbReference type="PANTHER" id="PTHR44145">
    <property type="entry name" value="DNAJ HOMOLOG SUBFAMILY A MEMBER 3, MITOCHONDRIAL"/>
    <property type="match status" value="1"/>
</dbReference>
<evidence type="ECO:0000256" key="1">
    <source>
        <dbReference type="ARBA" id="ARBA00023186"/>
    </source>
</evidence>
<protein>
    <recommendedName>
        <fullName evidence="2">J domain-containing protein</fullName>
    </recommendedName>
</protein>
<comment type="caution">
    <text evidence="3">The sequence shown here is derived from an EMBL/GenBank/DDBJ whole genome shotgun (WGS) entry which is preliminary data.</text>
</comment>
<feature type="domain" description="J" evidence="2">
    <location>
        <begin position="4"/>
        <end position="64"/>
    </location>
</feature>
<feature type="non-terminal residue" evidence="3">
    <location>
        <position position="64"/>
    </location>
</feature>
<dbReference type="CDD" id="cd06257">
    <property type="entry name" value="DnaJ"/>
    <property type="match status" value="1"/>
</dbReference>
<dbReference type="InterPro" id="IPR036869">
    <property type="entry name" value="J_dom_sf"/>
</dbReference>
<dbReference type="PRINTS" id="PR00625">
    <property type="entry name" value="JDOMAIN"/>
</dbReference>
<gene>
    <name evidence="3" type="ORF">S01H1_36016</name>
</gene>
<dbReference type="Pfam" id="PF00226">
    <property type="entry name" value="DnaJ"/>
    <property type="match status" value="1"/>
</dbReference>
<proteinExistence type="predicted"/>
<dbReference type="AlphaFoldDB" id="X0U680"/>
<dbReference type="Gene3D" id="1.10.287.110">
    <property type="entry name" value="DnaJ domain"/>
    <property type="match status" value="1"/>
</dbReference>
<evidence type="ECO:0000313" key="3">
    <source>
        <dbReference type="EMBL" id="GAG01274.1"/>
    </source>
</evidence>
<dbReference type="PANTHER" id="PTHR44145:SF3">
    <property type="entry name" value="DNAJ HOMOLOG SUBFAMILY A MEMBER 3, MITOCHONDRIAL"/>
    <property type="match status" value="1"/>
</dbReference>
<dbReference type="SMART" id="SM00271">
    <property type="entry name" value="DnaJ"/>
    <property type="match status" value="1"/>
</dbReference>
<dbReference type="SUPFAM" id="SSF46565">
    <property type="entry name" value="Chaperone J-domain"/>
    <property type="match status" value="1"/>
</dbReference>
<evidence type="ECO:0000259" key="2">
    <source>
        <dbReference type="PROSITE" id="PS50076"/>
    </source>
</evidence>
<dbReference type="InterPro" id="IPR001623">
    <property type="entry name" value="DnaJ_domain"/>
</dbReference>
<sequence length="64" mass="7484">MTQDLYKILGVGRKASDVEIKKAYRKLARKYHPDLNPEDKNAEKRFKEIQEAHAVLSNSKKKKQ</sequence>
<dbReference type="PROSITE" id="PS50076">
    <property type="entry name" value="DNAJ_2"/>
    <property type="match status" value="1"/>
</dbReference>
<reference evidence="3" key="1">
    <citation type="journal article" date="2014" name="Front. Microbiol.">
        <title>High frequency of phylogenetically diverse reductive dehalogenase-homologous genes in deep subseafloor sedimentary metagenomes.</title>
        <authorList>
            <person name="Kawai M."/>
            <person name="Futagami T."/>
            <person name="Toyoda A."/>
            <person name="Takaki Y."/>
            <person name="Nishi S."/>
            <person name="Hori S."/>
            <person name="Arai W."/>
            <person name="Tsubouchi T."/>
            <person name="Morono Y."/>
            <person name="Uchiyama I."/>
            <person name="Ito T."/>
            <person name="Fujiyama A."/>
            <person name="Inagaki F."/>
            <person name="Takami H."/>
        </authorList>
    </citation>
    <scope>NUCLEOTIDE SEQUENCE</scope>
    <source>
        <strain evidence="3">Expedition CK06-06</strain>
    </source>
</reference>
<name>X0U680_9ZZZZ</name>
<dbReference type="InterPro" id="IPR051938">
    <property type="entry name" value="Apopto_cytoskel_mod"/>
</dbReference>